<evidence type="ECO:0000256" key="1">
    <source>
        <dbReference type="SAM" id="MobiDB-lite"/>
    </source>
</evidence>
<protein>
    <submittedName>
        <fullName evidence="2">Uncharacterized protein</fullName>
    </submittedName>
</protein>
<proteinExistence type="predicted"/>
<organism evidence="2 3">
    <name type="scientific">Klebsiella phage vB_KvM-Eowyn</name>
    <dbReference type="NCBI Taxonomy" id="2762819"/>
    <lineage>
        <taxon>Viruses</taxon>
        <taxon>Duplodnaviria</taxon>
        <taxon>Heunggongvirae</taxon>
        <taxon>Uroviricota</taxon>
        <taxon>Caudoviricetes</taxon>
        <taxon>Chimalliviridae</taxon>
        <taxon>Eowynvirus</taxon>
        <taxon>Eowynvirus eowyn</taxon>
    </lineage>
</organism>
<keyword evidence="3" id="KW-1185">Reference proteome</keyword>
<evidence type="ECO:0000313" key="3">
    <source>
        <dbReference type="Proteomes" id="UP000596247"/>
    </source>
</evidence>
<sequence>MSKKQNNVGPNGRSVLTLRPLEQKAEKTLDEVSDRLTKNSTPSSGSKSPIPKLSEPLVDQAPSNLTFGEVENILHPTALGVGDLLDRPETETPPPFTPPGKLEVKEPEPQAVGYVYVIIHKTSVAVFETPNEVTPGRIKSIIISSLSGGVFGLDVVGRWATLAIDATRELTTVKTVLDGKVESLNGQYHIWSKNVAEAVINDMVATGQWVKVPTNYMNSVDDKELCPVLRFTHVENKNALSQPKTT</sequence>
<dbReference type="EMBL" id="LR881104">
    <property type="protein sequence ID" value="CAD5236232.1"/>
    <property type="molecule type" value="Genomic_DNA"/>
</dbReference>
<feature type="compositionally biased region" description="Polar residues" evidence="1">
    <location>
        <begin position="38"/>
        <end position="47"/>
    </location>
</feature>
<reference evidence="2 3" key="1">
    <citation type="submission" date="2020-09" db="EMBL/GenBank/DDBJ databases">
        <authorList>
            <person name="Jameson E."/>
        </authorList>
    </citation>
    <scope>NUCLEOTIDE SEQUENCE [LARGE SCALE GENOMIC DNA]</scope>
</reference>
<feature type="region of interest" description="Disordered" evidence="1">
    <location>
        <begin position="1"/>
        <end position="57"/>
    </location>
</feature>
<name>A0A7R8MJM8_9CAUD</name>
<accession>A0A7R8MJM8</accession>
<gene>
    <name evidence="2" type="ORF">LLCLJKAH_00243</name>
</gene>
<dbReference type="Proteomes" id="UP000596247">
    <property type="component" value="Chromosome"/>
</dbReference>
<feature type="compositionally biased region" description="Basic and acidic residues" evidence="1">
    <location>
        <begin position="21"/>
        <end position="37"/>
    </location>
</feature>
<evidence type="ECO:0000313" key="2">
    <source>
        <dbReference type="EMBL" id="CAD5236232.1"/>
    </source>
</evidence>